<dbReference type="EMBL" id="LSSM01000778">
    <property type="protein sequence ID" value="OMJ27903.1"/>
    <property type="molecule type" value="Genomic_DNA"/>
</dbReference>
<accession>A0A1R1YM08</accession>
<evidence type="ECO:0000313" key="3">
    <source>
        <dbReference type="Proteomes" id="UP000187429"/>
    </source>
</evidence>
<reference evidence="3" key="1">
    <citation type="submission" date="2017-01" db="EMBL/GenBank/DDBJ databases">
        <authorList>
            <person name="Wang Y."/>
            <person name="White M."/>
            <person name="Kvist S."/>
            <person name="Moncalvo J.-M."/>
        </authorList>
    </citation>
    <scope>NUCLEOTIDE SEQUENCE [LARGE SCALE GENOMIC DNA]</scope>
    <source>
        <strain evidence="3">ID-206-W2</strain>
    </source>
</reference>
<keyword evidence="3" id="KW-1185">Reference proteome</keyword>
<gene>
    <name evidence="2" type="ORF">AYI69_g2643</name>
</gene>
<comment type="caution">
    <text evidence="2">The sequence shown here is derived from an EMBL/GenBank/DDBJ whole genome shotgun (WGS) entry which is preliminary data.</text>
</comment>
<evidence type="ECO:0000313" key="2">
    <source>
        <dbReference type="EMBL" id="OMJ27903.1"/>
    </source>
</evidence>
<sequence>MNKESSDAITKEATSLLAKNEIEQFSSVWTLTESSHLYKGAMSSTKFKPISRNQCNGIFGQPFNNRKIQGKIFREYKKIILQIKPTGVQDQDGEVQNDTISIDYLSGDDDKLTEYEFKSPIRQGEGSQTRGQQADQSWENNTEKL</sequence>
<evidence type="ECO:0000256" key="1">
    <source>
        <dbReference type="SAM" id="MobiDB-lite"/>
    </source>
</evidence>
<dbReference type="OrthoDB" id="10583603at2759"/>
<organism evidence="2 3">
    <name type="scientific">Smittium culicis</name>
    <dbReference type="NCBI Taxonomy" id="133412"/>
    <lineage>
        <taxon>Eukaryota</taxon>
        <taxon>Fungi</taxon>
        <taxon>Fungi incertae sedis</taxon>
        <taxon>Zoopagomycota</taxon>
        <taxon>Kickxellomycotina</taxon>
        <taxon>Harpellomycetes</taxon>
        <taxon>Harpellales</taxon>
        <taxon>Legeriomycetaceae</taxon>
        <taxon>Smittium</taxon>
    </lineage>
</organism>
<dbReference type="AlphaFoldDB" id="A0A1R1YM08"/>
<name>A0A1R1YM08_9FUNG</name>
<dbReference type="Proteomes" id="UP000187429">
    <property type="component" value="Unassembled WGS sequence"/>
</dbReference>
<protein>
    <submittedName>
        <fullName evidence="2">Uncharacterized protein</fullName>
    </submittedName>
</protein>
<proteinExistence type="predicted"/>
<feature type="region of interest" description="Disordered" evidence="1">
    <location>
        <begin position="115"/>
        <end position="145"/>
    </location>
</feature>
<feature type="compositionally biased region" description="Polar residues" evidence="1">
    <location>
        <begin position="125"/>
        <end position="145"/>
    </location>
</feature>